<keyword evidence="3" id="KW-1185">Reference proteome</keyword>
<dbReference type="Proteomes" id="UP000013378">
    <property type="component" value="Unassembled WGS sequence"/>
</dbReference>
<evidence type="ECO:0000313" key="2">
    <source>
        <dbReference type="EMBL" id="EOD00870.1"/>
    </source>
</evidence>
<comment type="caution">
    <text evidence="2">The sequence shown here is derived from an EMBL/GenBank/DDBJ whole genome shotgun (WGS) entry which is preliminary data.</text>
</comment>
<keyword evidence="2" id="KW-0378">Hydrolase</keyword>
<feature type="domain" description="Calcineurin-like phosphoesterase" evidence="1">
    <location>
        <begin position="1"/>
        <end position="196"/>
    </location>
</feature>
<evidence type="ECO:0000259" key="1">
    <source>
        <dbReference type="Pfam" id="PF00149"/>
    </source>
</evidence>
<reference evidence="2 3" key="1">
    <citation type="journal article" date="2015" name="Geomicrobiol. J.">
        <title>Caldisalinibacter kiritimatiensis gen. nov., sp. nov., a moderately thermohalophilic thiosulfate-reducing bacterium from a hypersaline microbial mat.</title>
        <authorList>
            <person name="Ben Hania W."/>
            <person name="Joseph M."/>
            <person name="Fiebig A."/>
            <person name="Bunk B."/>
            <person name="Klenk H.-P."/>
            <person name="Fardeau M.-L."/>
            <person name="Spring S."/>
        </authorList>
    </citation>
    <scope>NUCLEOTIDE SEQUENCE [LARGE SCALE GENOMIC DNA]</scope>
    <source>
        <strain evidence="2 3">L21-TH-D2</strain>
    </source>
</reference>
<dbReference type="InterPro" id="IPR051158">
    <property type="entry name" value="Metallophosphoesterase_sf"/>
</dbReference>
<sequence length="230" mass="26790">MAIYGIADLHLDFSKKKPMDIFGKNWINHEEKIFENWKKVIGEHDLVLMPGDISWAMKLNEVKLDLERIDELPGLKVISKGNHDYWWQTKSKLNSLKLDTIHFLHNDSYVYKNIAICGARGWTPRDSEEFKEHDEKIFNREVSRLKLSLSSVNGQGNKKIVMLHYPPFNIDGTANEFVEVMKEYNVSICVYGHLHADGHRFVVEGNIEGIEFYCISSDYIDFKARKILEI</sequence>
<dbReference type="RefSeq" id="WP_006311144.1">
    <property type="nucleotide sequence ID" value="NZ_ARZA01000109.1"/>
</dbReference>
<dbReference type="InterPro" id="IPR004843">
    <property type="entry name" value="Calcineurin-like_PHP"/>
</dbReference>
<accession>R1CEY7</accession>
<dbReference type="eggNOG" id="COG1768">
    <property type="taxonomic scope" value="Bacteria"/>
</dbReference>
<dbReference type="InterPro" id="IPR014578">
    <property type="entry name" value="Pesterase_CT488"/>
</dbReference>
<dbReference type="PANTHER" id="PTHR31302:SF22">
    <property type="entry name" value="PHOSPHOESTERASE"/>
    <property type="match status" value="1"/>
</dbReference>
<dbReference type="STRING" id="1304284.L21TH_1073"/>
<dbReference type="GO" id="GO:0016787">
    <property type="term" value="F:hydrolase activity"/>
    <property type="evidence" value="ECO:0007669"/>
    <property type="project" value="UniProtKB-KW"/>
</dbReference>
<dbReference type="Pfam" id="PF00149">
    <property type="entry name" value="Metallophos"/>
    <property type="match status" value="1"/>
</dbReference>
<dbReference type="AlphaFoldDB" id="R1CEY7"/>
<organism evidence="2 3">
    <name type="scientific">Caldisalinibacter kiritimatiensis</name>
    <dbReference type="NCBI Taxonomy" id="1304284"/>
    <lineage>
        <taxon>Bacteria</taxon>
        <taxon>Bacillati</taxon>
        <taxon>Bacillota</taxon>
        <taxon>Tissierellia</taxon>
        <taxon>Tissierellales</taxon>
        <taxon>Thermohalobacteraceae</taxon>
        <taxon>Caldisalinibacter</taxon>
    </lineage>
</organism>
<evidence type="ECO:0000313" key="3">
    <source>
        <dbReference type="Proteomes" id="UP000013378"/>
    </source>
</evidence>
<dbReference type="InterPro" id="IPR029052">
    <property type="entry name" value="Metallo-depent_PP-like"/>
</dbReference>
<gene>
    <name evidence="2" type="ORF">L21TH_1073</name>
</gene>
<dbReference type="Gene3D" id="3.60.21.10">
    <property type="match status" value="1"/>
</dbReference>
<protein>
    <submittedName>
        <fullName evidence="2">Putative phosphohydrolase</fullName>
    </submittedName>
</protein>
<dbReference type="SUPFAM" id="SSF56300">
    <property type="entry name" value="Metallo-dependent phosphatases"/>
    <property type="match status" value="1"/>
</dbReference>
<dbReference type="PANTHER" id="PTHR31302">
    <property type="entry name" value="TRANSMEMBRANE PROTEIN WITH METALLOPHOSPHOESTERASE DOMAIN-RELATED"/>
    <property type="match status" value="1"/>
</dbReference>
<dbReference type="PIRSF" id="PIRSF033094">
    <property type="entry name" value="Pesterase_CT488"/>
    <property type="match status" value="1"/>
</dbReference>
<name>R1CEY7_9FIRM</name>
<dbReference type="OrthoDB" id="8610138at2"/>
<proteinExistence type="predicted"/>
<dbReference type="EMBL" id="ARZA01000109">
    <property type="protein sequence ID" value="EOD00870.1"/>
    <property type="molecule type" value="Genomic_DNA"/>
</dbReference>